<gene>
    <name evidence="1" type="ORF">CK203_107423</name>
</gene>
<proteinExistence type="predicted"/>
<name>A0A438F7R7_VITVI</name>
<sequence length="152" mass="17465">MGIRNLSILNMMLLANWRWRFAFERESLWKRVIVGKFGEEGEGWSSGVSREGAFPTLFAIANSKDALVVDMWEQDGDLCRWHPSFSRQFHDWEVEMVEASLWKPKNIQGLPNQSCLKLVGPIEVGFFLSWVTMGDALLSQDDVAKLEWGRLS</sequence>
<comment type="caution">
    <text evidence="1">The sequence shown here is derived from an EMBL/GenBank/DDBJ whole genome shotgun (WGS) entry which is preliminary data.</text>
</comment>
<protein>
    <submittedName>
        <fullName evidence="1">Uncharacterized protein</fullName>
    </submittedName>
</protein>
<organism evidence="1 2">
    <name type="scientific">Vitis vinifera</name>
    <name type="common">Grape</name>
    <dbReference type="NCBI Taxonomy" id="29760"/>
    <lineage>
        <taxon>Eukaryota</taxon>
        <taxon>Viridiplantae</taxon>
        <taxon>Streptophyta</taxon>
        <taxon>Embryophyta</taxon>
        <taxon>Tracheophyta</taxon>
        <taxon>Spermatophyta</taxon>
        <taxon>Magnoliopsida</taxon>
        <taxon>eudicotyledons</taxon>
        <taxon>Gunneridae</taxon>
        <taxon>Pentapetalae</taxon>
        <taxon>rosids</taxon>
        <taxon>Vitales</taxon>
        <taxon>Vitaceae</taxon>
        <taxon>Viteae</taxon>
        <taxon>Vitis</taxon>
    </lineage>
</organism>
<evidence type="ECO:0000313" key="2">
    <source>
        <dbReference type="Proteomes" id="UP000288805"/>
    </source>
</evidence>
<dbReference type="Proteomes" id="UP000288805">
    <property type="component" value="Unassembled WGS sequence"/>
</dbReference>
<evidence type="ECO:0000313" key="1">
    <source>
        <dbReference type="EMBL" id="RVW56059.1"/>
    </source>
</evidence>
<accession>A0A438F7R7</accession>
<dbReference type="AlphaFoldDB" id="A0A438F7R7"/>
<reference evidence="1 2" key="1">
    <citation type="journal article" date="2018" name="PLoS Genet.">
        <title>Population sequencing reveals clonal diversity and ancestral inbreeding in the grapevine cultivar Chardonnay.</title>
        <authorList>
            <person name="Roach M.J."/>
            <person name="Johnson D.L."/>
            <person name="Bohlmann J."/>
            <person name="van Vuuren H.J."/>
            <person name="Jones S.J."/>
            <person name="Pretorius I.S."/>
            <person name="Schmidt S.A."/>
            <person name="Borneman A.R."/>
        </authorList>
    </citation>
    <scope>NUCLEOTIDE SEQUENCE [LARGE SCALE GENOMIC DNA]</scope>
    <source>
        <strain evidence="2">cv. Chardonnay</strain>
        <tissue evidence="1">Leaf</tissue>
    </source>
</reference>
<dbReference type="EMBL" id="QGNW01001098">
    <property type="protein sequence ID" value="RVW56059.1"/>
    <property type="molecule type" value="Genomic_DNA"/>
</dbReference>